<dbReference type="Proteomes" id="UP000799440">
    <property type="component" value="Unassembled WGS sequence"/>
</dbReference>
<evidence type="ECO:0008006" key="4">
    <source>
        <dbReference type="Google" id="ProtNLM"/>
    </source>
</evidence>
<keyword evidence="1" id="KW-0732">Signal</keyword>
<gene>
    <name evidence="2" type="ORF">M011DRAFT_465723</name>
</gene>
<proteinExistence type="predicted"/>
<dbReference type="EMBL" id="MU006566">
    <property type="protein sequence ID" value="KAF2749286.1"/>
    <property type="molecule type" value="Genomic_DNA"/>
</dbReference>
<evidence type="ECO:0000256" key="1">
    <source>
        <dbReference type="SAM" id="SignalP"/>
    </source>
</evidence>
<accession>A0A6A6VHJ6</accession>
<feature type="signal peptide" evidence="1">
    <location>
        <begin position="1"/>
        <end position="17"/>
    </location>
</feature>
<feature type="chain" id="PRO_5025481913" description="Invertebrate defensins family profile domain-containing protein" evidence="1">
    <location>
        <begin position="18"/>
        <end position="120"/>
    </location>
</feature>
<reference evidence="2" key="1">
    <citation type="journal article" date="2020" name="Stud. Mycol.">
        <title>101 Dothideomycetes genomes: a test case for predicting lifestyles and emergence of pathogens.</title>
        <authorList>
            <person name="Haridas S."/>
            <person name="Albert R."/>
            <person name="Binder M."/>
            <person name="Bloem J."/>
            <person name="Labutti K."/>
            <person name="Salamov A."/>
            <person name="Andreopoulos B."/>
            <person name="Baker S."/>
            <person name="Barry K."/>
            <person name="Bills G."/>
            <person name="Bluhm B."/>
            <person name="Cannon C."/>
            <person name="Castanera R."/>
            <person name="Culley D."/>
            <person name="Daum C."/>
            <person name="Ezra D."/>
            <person name="Gonzalez J."/>
            <person name="Henrissat B."/>
            <person name="Kuo A."/>
            <person name="Liang C."/>
            <person name="Lipzen A."/>
            <person name="Lutzoni F."/>
            <person name="Magnuson J."/>
            <person name="Mondo S."/>
            <person name="Nolan M."/>
            <person name="Ohm R."/>
            <person name="Pangilinan J."/>
            <person name="Park H.-J."/>
            <person name="Ramirez L."/>
            <person name="Alfaro M."/>
            <person name="Sun H."/>
            <person name="Tritt A."/>
            <person name="Yoshinaga Y."/>
            <person name="Zwiers L.-H."/>
            <person name="Turgeon B."/>
            <person name="Goodwin S."/>
            <person name="Spatafora J."/>
            <person name="Crous P."/>
            <person name="Grigoriev I."/>
        </authorList>
    </citation>
    <scope>NUCLEOTIDE SEQUENCE</scope>
    <source>
        <strain evidence="2">CBS 119925</strain>
    </source>
</reference>
<organism evidence="2 3">
    <name type="scientific">Sporormia fimetaria CBS 119925</name>
    <dbReference type="NCBI Taxonomy" id="1340428"/>
    <lineage>
        <taxon>Eukaryota</taxon>
        <taxon>Fungi</taxon>
        <taxon>Dikarya</taxon>
        <taxon>Ascomycota</taxon>
        <taxon>Pezizomycotina</taxon>
        <taxon>Dothideomycetes</taxon>
        <taxon>Pleosporomycetidae</taxon>
        <taxon>Pleosporales</taxon>
        <taxon>Sporormiaceae</taxon>
        <taxon>Sporormia</taxon>
    </lineage>
</organism>
<dbReference type="OrthoDB" id="3781565at2759"/>
<keyword evidence="3" id="KW-1185">Reference proteome</keyword>
<name>A0A6A6VHJ6_9PLEO</name>
<evidence type="ECO:0000313" key="2">
    <source>
        <dbReference type="EMBL" id="KAF2749286.1"/>
    </source>
</evidence>
<sequence length="120" mass="13143">MRIQLLIPGLLLTLISATPLPNPPTDHETPNLETSLLQEPQTKAVILSPDGNMATLGPDMAVKNWQAAGGCKRDWDENRRCLNQCIGEANTRCVGWKSMTGVIQGGCFPGWNTCRCVCEY</sequence>
<protein>
    <recommendedName>
        <fullName evidence="4">Invertebrate defensins family profile domain-containing protein</fullName>
    </recommendedName>
</protein>
<evidence type="ECO:0000313" key="3">
    <source>
        <dbReference type="Proteomes" id="UP000799440"/>
    </source>
</evidence>
<dbReference type="AlphaFoldDB" id="A0A6A6VHJ6"/>